<dbReference type="PROSITE" id="PS51375">
    <property type="entry name" value="PPR"/>
    <property type="match status" value="10"/>
</dbReference>
<feature type="repeat" description="PPR" evidence="3">
    <location>
        <begin position="448"/>
        <end position="482"/>
    </location>
</feature>
<dbReference type="Pfam" id="PF13041">
    <property type="entry name" value="PPR_2"/>
    <property type="match status" value="3"/>
</dbReference>
<feature type="region of interest" description="Disordered" evidence="4">
    <location>
        <begin position="22"/>
        <end position="43"/>
    </location>
</feature>
<proteinExistence type="inferred from homology"/>
<sequence length="681" mass="77082">MRRFSAVPSRASSFTLRLHQSEQASINHSDPNKSNTFLSAPNLTPSSCNPSSLSIHRLKKPILRVLPPIDHHYIGRILGRKDWSLLLNHELKATRVRLDAQSVVSVLQNQDNPIHPLRFYLWVSSLQPQLLKNKSIRAVLADRLYRKGPVVLSAEMVQEIRSCGFQIDEELLCILIGSWGRLGLAKYCVEVFGQISFLGLNPTTRLYNAVIDALVKSNAIDLAYLKFQQMATDNCYPDRFTYNILVYGVCRTGVVDEALRLVKQMEKACHRPNVFTYSILIDGFCNSKRFEEAIGILNTMREKKVNPNDATFRSLVHGVFRHMAPLEAFEMLSKYVQESHCVPKSLSDTVLYCLSTNSMPREAAAFFQKVSKKGYILDTPTFNILMSCWIKCLALDEVCELCDDIIKKGVKPGFNSYLALMQKLFASGRIHDGDRYLLRMSQDGLISNVVMYNMVIDCFFKSQMVDRASEKFMEMVQRGIKPNLVTFNCLISGQCKNGDMSEARKTLEMLLESGYKPDKCTFSSVIDGLCRVHQTEDAFDCLNEMLVWGISPNVLTYNIIIRSLCVEGDIGGAVRLLRKMQRDGISPDVFTFNALIQSFCRMKKIHRAQKLLSSMLTLGLYPDNFTYSAIIKTLCELDRTSEAIEIYQSMEANGCVPDSYTCSLVSNALSHNDHTEVQKHP</sequence>
<dbReference type="GO" id="GO:0009651">
    <property type="term" value="P:response to salt stress"/>
    <property type="evidence" value="ECO:0007669"/>
    <property type="project" value="EnsemblPlants"/>
</dbReference>
<evidence type="ECO:0000256" key="3">
    <source>
        <dbReference type="PROSITE-ProRule" id="PRU00708"/>
    </source>
</evidence>
<evidence type="ECO:0000256" key="1">
    <source>
        <dbReference type="ARBA" id="ARBA00007626"/>
    </source>
</evidence>
<evidence type="ECO:0000313" key="6">
    <source>
        <dbReference type="Proteomes" id="UP000594263"/>
    </source>
</evidence>
<dbReference type="NCBIfam" id="TIGR00756">
    <property type="entry name" value="PPR"/>
    <property type="match status" value="9"/>
</dbReference>
<dbReference type="InterPro" id="IPR002885">
    <property type="entry name" value="PPR_rpt"/>
</dbReference>
<comment type="similarity">
    <text evidence="1">Belongs to the PPR family. P subfamily.</text>
</comment>
<feature type="repeat" description="PPR" evidence="3">
    <location>
        <begin position="203"/>
        <end position="237"/>
    </location>
</feature>
<evidence type="ECO:0000256" key="2">
    <source>
        <dbReference type="ARBA" id="ARBA00022737"/>
    </source>
</evidence>
<evidence type="ECO:0000256" key="4">
    <source>
        <dbReference type="SAM" id="MobiDB-lite"/>
    </source>
</evidence>
<protein>
    <recommendedName>
        <fullName evidence="7">Pentatricopeptide repeat-containing protein</fullName>
    </recommendedName>
</protein>
<keyword evidence="2" id="KW-0677">Repeat</keyword>
<feature type="repeat" description="PPR" evidence="3">
    <location>
        <begin position="588"/>
        <end position="622"/>
    </location>
</feature>
<dbReference type="GO" id="GO:0042775">
    <property type="term" value="P:mitochondrial ATP synthesis coupled electron transport"/>
    <property type="evidence" value="ECO:0007669"/>
    <property type="project" value="EnsemblPlants"/>
</dbReference>
<dbReference type="AlphaFoldDB" id="A0A7N0T768"/>
<accession>A0A7N0T768</accession>
<dbReference type="InterPro" id="IPR011990">
    <property type="entry name" value="TPR-like_helical_dom_sf"/>
</dbReference>
<dbReference type="GO" id="GO:0006979">
    <property type="term" value="P:response to oxidative stress"/>
    <property type="evidence" value="ECO:0007669"/>
    <property type="project" value="EnsemblPlants"/>
</dbReference>
<feature type="repeat" description="PPR" evidence="3">
    <location>
        <begin position="238"/>
        <end position="272"/>
    </location>
</feature>
<feature type="repeat" description="PPR" evidence="3">
    <location>
        <begin position="273"/>
        <end position="307"/>
    </location>
</feature>
<evidence type="ECO:0008006" key="7">
    <source>
        <dbReference type="Google" id="ProtNLM"/>
    </source>
</evidence>
<feature type="repeat" description="PPR" evidence="3">
    <location>
        <begin position="518"/>
        <end position="552"/>
    </location>
</feature>
<dbReference type="PANTHER" id="PTHR47938:SF35">
    <property type="entry name" value="PENTATRICOPEPTIDE REPEAT-CONTAINING PROTEIN 4, MITOCHONDRIAL-RELATED"/>
    <property type="match status" value="1"/>
</dbReference>
<feature type="repeat" description="PPR" evidence="3">
    <location>
        <begin position="378"/>
        <end position="412"/>
    </location>
</feature>
<dbReference type="Gramene" id="Kaladp0024s0557.1.v1.1">
    <property type="protein sequence ID" value="Kaladp0024s0557.1.v1.1.CDS.1"/>
    <property type="gene ID" value="Kaladp0024s0557.v1.1"/>
</dbReference>
<dbReference type="Proteomes" id="UP000594263">
    <property type="component" value="Unplaced"/>
</dbReference>
<organism evidence="5 6">
    <name type="scientific">Kalanchoe fedtschenkoi</name>
    <name type="common">Lavender scallops</name>
    <name type="synonym">South American air plant</name>
    <dbReference type="NCBI Taxonomy" id="63787"/>
    <lineage>
        <taxon>Eukaryota</taxon>
        <taxon>Viridiplantae</taxon>
        <taxon>Streptophyta</taxon>
        <taxon>Embryophyta</taxon>
        <taxon>Tracheophyta</taxon>
        <taxon>Spermatophyta</taxon>
        <taxon>Magnoliopsida</taxon>
        <taxon>eudicotyledons</taxon>
        <taxon>Gunneridae</taxon>
        <taxon>Pentapetalae</taxon>
        <taxon>Saxifragales</taxon>
        <taxon>Crassulaceae</taxon>
        <taxon>Kalanchoe</taxon>
    </lineage>
</organism>
<dbReference type="Gene3D" id="1.25.40.10">
    <property type="entry name" value="Tetratricopeptide repeat domain"/>
    <property type="match status" value="5"/>
</dbReference>
<name>A0A7N0T768_KALFE</name>
<feature type="repeat" description="PPR" evidence="3">
    <location>
        <begin position="483"/>
        <end position="517"/>
    </location>
</feature>
<feature type="repeat" description="PPR" evidence="3">
    <location>
        <begin position="553"/>
        <end position="587"/>
    </location>
</feature>
<keyword evidence="6" id="KW-1185">Reference proteome</keyword>
<dbReference type="GO" id="GO:0005739">
    <property type="term" value="C:mitochondrion"/>
    <property type="evidence" value="ECO:0007669"/>
    <property type="project" value="EnsemblPlants"/>
</dbReference>
<reference evidence="5" key="1">
    <citation type="submission" date="2021-01" db="UniProtKB">
        <authorList>
            <consortium name="EnsemblPlants"/>
        </authorList>
    </citation>
    <scope>IDENTIFICATION</scope>
</reference>
<feature type="repeat" description="PPR" evidence="3">
    <location>
        <begin position="623"/>
        <end position="657"/>
    </location>
</feature>
<evidence type="ECO:0000313" key="5">
    <source>
        <dbReference type="EnsemblPlants" id="Kaladp0024s0557.1.v1.1.CDS.1"/>
    </source>
</evidence>
<dbReference type="PANTHER" id="PTHR47938">
    <property type="entry name" value="RESPIRATORY COMPLEX I CHAPERONE (CIA84), PUTATIVE (AFU_ORTHOLOGUE AFUA_2G06020)-RELATED"/>
    <property type="match status" value="1"/>
</dbReference>
<dbReference type="GO" id="GO:0003729">
    <property type="term" value="F:mRNA binding"/>
    <property type="evidence" value="ECO:0007669"/>
    <property type="project" value="TreeGrafter"/>
</dbReference>
<dbReference type="GO" id="GO:0009737">
    <property type="term" value="P:response to abscisic acid"/>
    <property type="evidence" value="ECO:0007669"/>
    <property type="project" value="EnsemblPlants"/>
</dbReference>
<dbReference type="OMA" id="WGVTPNA"/>
<dbReference type="EnsemblPlants" id="Kaladp0024s0557.1.v1.1">
    <property type="protein sequence ID" value="Kaladp0024s0557.1.v1.1.CDS.1"/>
    <property type="gene ID" value="Kaladp0024s0557.v1.1"/>
</dbReference>
<dbReference type="Pfam" id="PF01535">
    <property type="entry name" value="PPR"/>
    <property type="match status" value="4"/>
</dbReference>